<accession>A0ACB6R4Y9</accession>
<name>A0ACB6R4Y9_9PLEO</name>
<dbReference type="Proteomes" id="UP000799755">
    <property type="component" value="Unassembled WGS sequence"/>
</dbReference>
<sequence length="74" mass="8192">MQKLMMMMNKIPNPPLLPLFKQILHWKDEDLIRPSGGTENTTPRDEGLMADVTGDLKDRGGGKRSNAGAESARN</sequence>
<protein>
    <submittedName>
        <fullName evidence="1">Uncharacterized protein</fullName>
    </submittedName>
</protein>
<organism evidence="1 2">
    <name type="scientific">Lindgomyces ingoldianus</name>
    <dbReference type="NCBI Taxonomy" id="673940"/>
    <lineage>
        <taxon>Eukaryota</taxon>
        <taxon>Fungi</taxon>
        <taxon>Dikarya</taxon>
        <taxon>Ascomycota</taxon>
        <taxon>Pezizomycotina</taxon>
        <taxon>Dothideomycetes</taxon>
        <taxon>Pleosporomycetidae</taxon>
        <taxon>Pleosporales</taxon>
        <taxon>Lindgomycetaceae</taxon>
        <taxon>Lindgomyces</taxon>
    </lineage>
</organism>
<evidence type="ECO:0000313" key="2">
    <source>
        <dbReference type="Proteomes" id="UP000799755"/>
    </source>
</evidence>
<keyword evidence="2" id="KW-1185">Reference proteome</keyword>
<gene>
    <name evidence="1" type="ORF">BDR25DRAFT_124029</name>
</gene>
<evidence type="ECO:0000313" key="1">
    <source>
        <dbReference type="EMBL" id="KAF2473592.1"/>
    </source>
</evidence>
<proteinExistence type="predicted"/>
<reference evidence="1" key="1">
    <citation type="journal article" date="2020" name="Stud. Mycol.">
        <title>101 Dothideomycetes genomes: a test case for predicting lifestyles and emergence of pathogens.</title>
        <authorList>
            <person name="Haridas S."/>
            <person name="Albert R."/>
            <person name="Binder M."/>
            <person name="Bloem J."/>
            <person name="Labutti K."/>
            <person name="Salamov A."/>
            <person name="Andreopoulos B."/>
            <person name="Baker S."/>
            <person name="Barry K."/>
            <person name="Bills G."/>
            <person name="Bluhm B."/>
            <person name="Cannon C."/>
            <person name="Castanera R."/>
            <person name="Culley D."/>
            <person name="Daum C."/>
            <person name="Ezra D."/>
            <person name="Gonzalez J."/>
            <person name="Henrissat B."/>
            <person name="Kuo A."/>
            <person name="Liang C."/>
            <person name="Lipzen A."/>
            <person name="Lutzoni F."/>
            <person name="Magnuson J."/>
            <person name="Mondo S."/>
            <person name="Nolan M."/>
            <person name="Ohm R."/>
            <person name="Pangilinan J."/>
            <person name="Park H.-J."/>
            <person name="Ramirez L."/>
            <person name="Alfaro M."/>
            <person name="Sun H."/>
            <person name="Tritt A."/>
            <person name="Yoshinaga Y."/>
            <person name="Zwiers L.-H."/>
            <person name="Turgeon B."/>
            <person name="Goodwin S."/>
            <person name="Spatafora J."/>
            <person name="Crous P."/>
            <person name="Grigoriev I."/>
        </authorList>
    </citation>
    <scope>NUCLEOTIDE SEQUENCE</scope>
    <source>
        <strain evidence="1">ATCC 200398</strain>
    </source>
</reference>
<dbReference type="EMBL" id="MU003499">
    <property type="protein sequence ID" value="KAF2473592.1"/>
    <property type="molecule type" value="Genomic_DNA"/>
</dbReference>
<comment type="caution">
    <text evidence="1">The sequence shown here is derived from an EMBL/GenBank/DDBJ whole genome shotgun (WGS) entry which is preliminary data.</text>
</comment>